<keyword evidence="5" id="KW-0804">Transcription</keyword>
<dbReference type="GO" id="GO:0000160">
    <property type="term" value="P:phosphorelay signal transduction system"/>
    <property type="evidence" value="ECO:0007669"/>
    <property type="project" value="UniProtKB-KW"/>
</dbReference>
<evidence type="ECO:0000313" key="8">
    <source>
        <dbReference type="EMBL" id="RJP67904.1"/>
    </source>
</evidence>
<evidence type="ECO:0000256" key="4">
    <source>
        <dbReference type="ARBA" id="ARBA00023125"/>
    </source>
</evidence>
<protein>
    <submittedName>
        <fullName evidence="8">Response regulator</fullName>
    </submittedName>
</protein>
<dbReference type="Pfam" id="PF00072">
    <property type="entry name" value="Response_reg"/>
    <property type="match status" value="1"/>
</dbReference>
<organism evidence="8 9">
    <name type="scientific">Candidatus Abyssobacteria bacterium SURF_17</name>
    <dbReference type="NCBI Taxonomy" id="2093361"/>
    <lineage>
        <taxon>Bacteria</taxon>
        <taxon>Pseudomonadati</taxon>
        <taxon>Candidatus Hydrogenedentota</taxon>
        <taxon>Candidatus Abyssobacteria</taxon>
    </lineage>
</organism>
<evidence type="ECO:0000256" key="5">
    <source>
        <dbReference type="ARBA" id="ARBA00023163"/>
    </source>
</evidence>
<dbReference type="AlphaFoldDB" id="A0A419EUW0"/>
<dbReference type="InterPro" id="IPR050595">
    <property type="entry name" value="Bact_response_regulator"/>
</dbReference>
<keyword evidence="3" id="KW-0805">Transcription regulation</keyword>
<sequence length="123" mass="13756">MPRKKVLVVEDQAPFREFLQMSLTKLNLDVSTALTGKIALNRAKEQNFDLILLDVMLPDMDGYEVCRQLREQSETSLTPIVFVSAVSSEKHIQKAMAAGATDYLVKPLGMESVKTLVDHYLGD</sequence>
<evidence type="ECO:0000313" key="9">
    <source>
        <dbReference type="Proteomes" id="UP000285961"/>
    </source>
</evidence>
<dbReference type="InterPro" id="IPR001789">
    <property type="entry name" value="Sig_transdc_resp-reg_receiver"/>
</dbReference>
<gene>
    <name evidence="8" type="ORF">C4532_13870</name>
</gene>
<dbReference type="PANTHER" id="PTHR44591:SF3">
    <property type="entry name" value="RESPONSE REGULATORY DOMAIN-CONTAINING PROTEIN"/>
    <property type="match status" value="1"/>
</dbReference>
<accession>A0A419EUW0</accession>
<name>A0A419EUW0_9BACT</name>
<dbReference type="SMART" id="SM00448">
    <property type="entry name" value="REC"/>
    <property type="match status" value="1"/>
</dbReference>
<dbReference type="Proteomes" id="UP000285961">
    <property type="component" value="Unassembled WGS sequence"/>
</dbReference>
<keyword evidence="2" id="KW-0902">Two-component regulatory system</keyword>
<evidence type="ECO:0000259" key="7">
    <source>
        <dbReference type="PROSITE" id="PS50110"/>
    </source>
</evidence>
<dbReference type="EMBL" id="QZKI01000097">
    <property type="protein sequence ID" value="RJP67904.1"/>
    <property type="molecule type" value="Genomic_DNA"/>
</dbReference>
<evidence type="ECO:0000256" key="1">
    <source>
        <dbReference type="ARBA" id="ARBA00022553"/>
    </source>
</evidence>
<evidence type="ECO:0000256" key="3">
    <source>
        <dbReference type="ARBA" id="ARBA00023015"/>
    </source>
</evidence>
<dbReference type="Gene3D" id="3.40.50.2300">
    <property type="match status" value="1"/>
</dbReference>
<feature type="domain" description="Response regulatory" evidence="7">
    <location>
        <begin position="5"/>
        <end position="121"/>
    </location>
</feature>
<evidence type="ECO:0000256" key="2">
    <source>
        <dbReference type="ARBA" id="ARBA00023012"/>
    </source>
</evidence>
<dbReference type="GO" id="GO:0003677">
    <property type="term" value="F:DNA binding"/>
    <property type="evidence" value="ECO:0007669"/>
    <property type="project" value="UniProtKB-KW"/>
</dbReference>
<dbReference type="PROSITE" id="PS50110">
    <property type="entry name" value="RESPONSE_REGULATORY"/>
    <property type="match status" value="1"/>
</dbReference>
<evidence type="ECO:0000256" key="6">
    <source>
        <dbReference type="PROSITE-ProRule" id="PRU00169"/>
    </source>
</evidence>
<keyword evidence="4" id="KW-0238">DNA-binding</keyword>
<dbReference type="FunFam" id="3.40.50.2300:FF:000001">
    <property type="entry name" value="DNA-binding response regulator PhoB"/>
    <property type="match status" value="1"/>
</dbReference>
<keyword evidence="1 6" id="KW-0597">Phosphoprotein</keyword>
<feature type="modified residue" description="4-aspartylphosphate" evidence="6">
    <location>
        <position position="54"/>
    </location>
</feature>
<dbReference type="PANTHER" id="PTHR44591">
    <property type="entry name" value="STRESS RESPONSE REGULATOR PROTEIN 1"/>
    <property type="match status" value="1"/>
</dbReference>
<dbReference type="CDD" id="cd17574">
    <property type="entry name" value="REC_OmpR"/>
    <property type="match status" value="1"/>
</dbReference>
<proteinExistence type="predicted"/>
<dbReference type="SUPFAM" id="SSF52172">
    <property type="entry name" value="CheY-like"/>
    <property type="match status" value="1"/>
</dbReference>
<reference evidence="8 9" key="1">
    <citation type="journal article" date="2017" name="ISME J.">
        <title>Energy and carbon metabolisms in a deep terrestrial subsurface fluid microbial community.</title>
        <authorList>
            <person name="Momper L."/>
            <person name="Jungbluth S.P."/>
            <person name="Lee M.D."/>
            <person name="Amend J.P."/>
        </authorList>
    </citation>
    <scope>NUCLEOTIDE SEQUENCE [LARGE SCALE GENOMIC DNA]</scope>
    <source>
        <strain evidence="8">SURF_17</strain>
    </source>
</reference>
<comment type="caution">
    <text evidence="8">The sequence shown here is derived from an EMBL/GenBank/DDBJ whole genome shotgun (WGS) entry which is preliminary data.</text>
</comment>
<dbReference type="InterPro" id="IPR011006">
    <property type="entry name" value="CheY-like_superfamily"/>
</dbReference>